<gene>
    <name evidence="5" type="ordered locus">VIT_13s0139g00390</name>
</gene>
<dbReference type="STRING" id="29760.F6HVG5"/>
<comment type="similarity">
    <text evidence="2">Belongs to the HAK/KUP transporter (TC 2.A.72.3) family.</text>
</comment>
<dbReference type="InterPro" id="IPR012677">
    <property type="entry name" value="Nucleotide-bd_a/b_plait_sf"/>
</dbReference>
<reference evidence="6" key="1">
    <citation type="journal article" date="2007" name="Nature">
        <title>The grapevine genome sequence suggests ancestral hexaploidization in major angiosperm phyla.</title>
        <authorList>
            <consortium name="The French-Italian Public Consortium for Grapevine Genome Characterization."/>
            <person name="Jaillon O."/>
            <person name="Aury J.-M."/>
            <person name="Noel B."/>
            <person name="Policriti A."/>
            <person name="Clepet C."/>
            <person name="Casagrande A."/>
            <person name="Choisne N."/>
            <person name="Aubourg S."/>
            <person name="Vitulo N."/>
            <person name="Jubin C."/>
            <person name="Vezzi A."/>
            <person name="Legeai F."/>
            <person name="Hugueney P."/>
            <person name="Dasilva C."/>
            <person name="Horner D."/>
            <person name="Mica E."/>
            <person name="Jublot D."/>
            <person name="Poulain J."/>
            <person name="Bruyere C."/>
            <person name="Billault A."/>
            <person name="Segurens B."/>
            <person name="Gouyvenoux M."/>
            <person name="Ugarte E."/>
            <person name="Cattonaro F."/>
            <person name="Anthouard V."/>
            <person name="Vico V."/>
            <person name="Del Fabbro C."/>
            <person name="Alaux M."/>
            <person name="Di Gaspero G."/>
            <person name="Dumas V."/>
            <person name="Felice N."/>
            <person name="Paillard S."/>
            <person name="Juman I."/>
            <person name="Moroldo M."/>
            <person name="Scalabrin S."/>
            <person name="Canaguier A."/>
            <person name="Le Clainche I."/>
            <person name="Malacrida G."/>
            <person name="Durand E."/>
            <person name="Pesole G."/>
            <person name="Laucou V."/>
            <person name="Chatelet P."/>
            <person name="Merdinoglu D."/>
            <person name="Delledonne M."/>
            <person name="Pezzotti M."/>
            <person name="Lecharny A."/>
            <person name="Scarpelli C."/>
            <person name="Artiguenave F."/>
            <person name="Pe M.E."/>
            <person name="Valle G."/>
            <person name="Morgante M."/>
            <person name="Caboche M."/>
            <person name="Adam-Blondon A.-F."/>
            <person name="Weissenbach J."/>
            <person name="Quetier F."/>
            <person name="Wincker P."/>
        </authorList>
    </citation>
    <scope>NUCLEOTIDE SEQUENCE [LARGE SCALE GENOMIC DNA]</scope>
    <source>
        <strain evidence="6">cv. Pinot noir / PN40024</strain>
    </source>
</reference>
<dbReference type="InterPro" id="IPR053951">
    <property type="entry name" value="K_trans_N"/>
</dbReference>
<dbReference type="PaxDb" id="29760-VIT_13s0139g00390.t01"/>
<evidence type="ECO:0000313" key="6">
    <source>
        <dbReference type="Proteomes" id="UP000009183"/>
    </source>
</evidence>
<dbReference type="PANTHER" id="PTHR30540:SF6">
    <property type="entry name" value="POTASSIUM TRANSPORTER 2"/>
    <property type="match status" value="1"/>
</dbReference>
<dbReference type="GO" id="GO:0015079">
    <property type="term" value="F:potassium ion transmembrane transporter activity"/>
    <property type="evidence" value="ECO:0007669"/>
    <property type="project" value="InterPro"/>
</dbReference>
<dbReference type="GO" id="GO:0005886">
    <property type="term" value="C:plasma membrane"/>
    <property type="evidence" value="ECO:0007669"/>
    <property type="project" value="UniProtKB-SubCell"/>
</dbReference>
<name>F6HVG5_VITVI</name>
<dbReference type="InParanoid" id="F6HVG5"/>
<sequence>MTAIERNSAGPSDAVVSVYIDHEKKFALVEMRIVEEASNAMALGGILLCVTGSEAMFSDLGHFSYTAIQITFAFLVYPALILAYMGQAPYLLIHRDTSYPIIFLCFSSRNCEVAYAYNSDFCLCCGKSSNHQQNVLYNQPVSVIWMLPKSQGCSCL</sequence>
<keyword evidence="3" id="KW-0472">Membrane</keyword>
<evidence type="ECO:0000313" key="5">
    <source>
        <dbReference type="EMBL" id="CCB58678.1"/>
    </source>
</evidence>
<dbReference type="InterPro" id="IPR003855">
    <property type="entry name" value="K+_transporter"/>
</dbReference>
<protein>
    <recommendedName>
        <fullName evidence="4">K+ potassium transporter integral membrane domain-containing protein</fullName>
    </recommendedName>
</protein>
<keyword evidence="3" id="KW-0812">Transmembrane</keyword>
<feature type="transmembrane region" description="Helical" evidence="3">
    <location>
        <begin position="63"/>
        <end position="85"/>
    </location>
</feature>
<dbReference type="HOGENOM" id="CLU_1689888_0_0_1"/>
<evidence type="ECO:0000256" key="3">
    <source>
        <dbReference type="SAM" id="Phobius"/>
    </source>
</evidence>
<keyword evidence="3" id="KW-1133">Transmembrane helix</keyword>
<evidence type="ECO:0000259" key="4">
    <source>
        <dbReference type="Pfam" id="PF02705"/>
    </source>
</evidence>
<accession>F6HVG5</accession>
<dbReference type="Pfam" id="PF02705">
    <property type="entry name" value="K_trans"/>
    <property type="match status" value="1"/>
</dbReference>
<keyword evidence="6" id="KW-1185">Reference proteome</keyword>
<evidence type="ECO:0000256" key="1">
    <source>
        <dbReference type="ARBA" id="ARBA00004651"/>
    </source>
</evidence>
<dbReference type="PANTHER" id="PTHR30540">
    <property type="entry name" value="OSMOTIC STRESS POTASSIUM TRANSPORTER"/>
    <property type="match status" value="1"/>
</dbReference>
<dbReference type="Gene3D" id="3.30.70.330">
    <property type="match status" value="1"/>
</dbReference>
<dbReference type="eggNOG" id="KOG0120">
    <property type="taxonomic scope" value="Eukaryota"/>
</dbReference>
<organism evidence="5 6">
    <name type="scientific">Vitis vinifera</name>
    <name type="common">Grape</name>
    <dbReference type="NCBI Taxonomy" id="29760"/>
    <lineage>
        <taxon>Eukaryota</taxon>
        <taxon>Viridiplantae</taxon>
        <taxon>Streptophyta</taxon>
        <taxon>Embryophyta</taxon>
        <taxon>Tracheophyta</taxon>
        <taxon>Spermatophyta</taxon>
        <taxon>Magnoliopsida</taxon>
        <taxon>eudicotyledons</taxon>
        <taxon>Gunneridae</taxon>
        <taxon>Pentapetalae</taxon>
        <taxon>rosids</taxon>
        <taxon>Vitales</taxon>
        <taxon>Vitaceae</taxon>
        <taxon>Viteae</taxon>
        <taxon>Vitis</taxon>
    </lineage>
</organism>
<feature type="domain" description="K+ potassium transporter integral membrane" evidence="4">
    <location>
        <begin position="34"/>
        <end position="106"/>
    </location>
</feature>
<comment type="subcellular location">
    <subcellularLocation>
        <location evidence="1">Cell membrane</location>
        <topology evidence="1">Multi-pass membrane protein</topology>
    </subcellularLocation>
</comment>
<dbReference type="EMBL" id="FN596255">
    <property type="protein sequence ID" value="CCB58678.1"/>
    <property type="molecule type" value="Genomic_DNA"/>
</dbReference>
<evidence type="ECO:0000256" key="2">
    <source>
        <dbReference type="ARBA" id="ARBA00008440"/>
    </source>
</evidence>
<dbReference type="Proteomes" id="UP000009183">
    <property type="component" value="Chromosome 13"/>
</dbReference>
<dbReference type="AlphaFoldDB" id="F6HVG5"/>
<proteinExistence type="inferred from homology"/>